<sequence>MLEGFLTSDEAAAHLGIARQTLYNLAATRDDFPEPKRVGRTLLWSVAGLDEWRGKHPARKRRDSPAP</sequence>
<protein>
    <submittedName>
        <fullName evidence="2">Helix-turn-helix domain-containing protein</fullName>
    </submittedName>
</protein>
<gene>
    <name evidence="2" type="ORF">Drose_05940</name>
</gene>
<evidence type="ECO:0000313" key="2">
    <source>
        <dbReference type="EMBL" id="UWZ37812.1"/>
    </source>
</evidence>
<keyword evidence="3" id="KW-1185">Reference proteome</keyword>
<dbReference type="EMBL" id="CP073721">
    <property type="protein sequence ID" value="UWZ37812.1"/>
    <property type="molecule type" value="Genomic_DNA"/>
</dbReference>
<accession>A0ABY5ZAH9</accession>
<organism evidence="2 3">
    <name type="scientific">Dactylosporangium roseum</name>
    <dbReference type="NCBI Taxonomy" id="47989"/>
    <lineage>
        <taxon>Bacteria</taxon>
        <taxon>Bacillati</taxon>
        <taxon>Actinomycetota</taxon>
        <taxon>Actinomycetes</taxon>
        <taxon>Micromonosporales</taxon>
        <taxon>Micromonosporaceae</taxon>
        <taxon>Dactylosporangium</taxon>
    </lineage>
</organism>
<dbReference type="Pfam" id="PF12728">
    <property type="entry name" value="HTH_17"/>
    <property type="match status" value="1"/>
</dbReference>
<dbReference type="InterPro" id="IPR041657">
    <property type="entry name" value="HTH_17"/>
</dbReference>
<dbReference type="RefSeq" id="WP_260727175.1">
    <property type="nucleotide sequence ID" value="NZ_BAAABS010000033.1"/>
</dbReference>
<evidence type="ECO:0000313" key="3">
    <source>
        <dbReference type="Proteomes" id="UP001058271"/>
    </source>
</evidence>
<name>A0ABY5ZAH9_9ACTN</name>
<feature type="domain" description="Helix-turn-helix" evidence="1">
    <location>
        <begin position="5"/>
        <end position="53"/>
    </location>
</feature>
<reference evidence="2" key="1">
    <citation type="submission" date="2021-04" db="EMBL/GenBank/DDBJ databases">
        <title>Biosynthetic gene clusters of Dactylosporangioum roseum.</title>
        <authorList>
            <person name="Hartkoorn R.C."/>
            <person name="Beaudoing E."/>
            <person name="Hot D."/>
            <person name="Moureu S."/>
        </authorList>
    </citation>
    <scope>NUCLEOTIDE SEQUENCE</scope>
    <source>
        <strain evidence="2">NRRL B-16295</strain>
    </source>
</reference>
<evidence type="ECO:0000259" key="1">
    <source>
        <dbReference type="Pfam" id="PF12728"/>
    </source>
</evidence>
<proteinExistence type="predicted"/>
<dbReference type="Proteomes" id="UP001058271">
    <property type="component" value="Chromosome"/>
</dbReference>